<evidence type="ECO:0000259" key="3">
    <source>
        <dbReference type="Pfam" id="PF01712"/>
    </source>
</evidence>
<dbReference type="InterPro" id="IPR031314">
    <property type="entry name" value="DNK_dom"/>
</dbReference>
<accession>D1PUU4</accession>
<feature type="binding site" evidence="2">
    <location>
        <begin position="7"/>
        <end position="15"/>
    </location>
    <ligand>
        <name>ATP</name>
        <dbReference type="ChEBI" id="CHEBI:30616"/>
    </ligand>
</feature>
<dbReference type="GO" id="GO:0019136">
    <property type="term" value="F:deoxynucleoside kinase activity"/>
    <property type="evidence" value="ECO:0007669"/>
    <property type="project" value="InterPro"/>
</dbReference>
<dbReference type="Proteomes" id="UP000003160">
    <property type="component" value="Unassembled WGS sequence"/>
</dbReference>
<dbReference type="CDD" id="cd01673">
    <property type="entry name" value="dNK"/>
    <property type="match status" value="1"/>
</dbReference>
<evidence type="ECO:0000256" key="2">
    <source>
        <dbReference type="PIRSR" id="PIRSR000705-3"/>
    </source>
</evidence>
<dbReference type="InterPro" id="IPR027417">
    <property type="entry name" value="P-loop_NTPase"/>
</dbReference>
<evidence type="ECO:0000313" key="4">
    <source>
        <dbReference type="EMBL" id="EFA44933.1"/>
    </source>
</evidence>
<dbReference type="eggNOG" id="COG1428">
    <property type="taxonomic scope" value="Bacteria"/>
</dbReference>
<keyword evidence="4" id="KW-0808">Transferase</keyword>
<feature type="active site" description="Proton acceptor" evidence="1">
    <location>
        <position position="78"/>
    </location>
</feature>
<protein>
    <submittedName>
        <fullName evidence="4">Deoxynucleoside kinase</fullName>
        <ecNumber evidence="4">2.7.1.-</ecNumber>
    </submittedName>
</protein>
<proteinExistence type="predicted"/>
<organism evidence="4 5">
    <name type="scientific">Hallella bergensis DSM 17361</name>
    <dbReference type="NCBI Taxonomy" id="585502"/>
    <lineage>
        <taxon>Bacteria</taxon>
        <taxon>Pseudomonadati</taxon>
        <taxon>Bacteroidota</taxon>
        <taxon>Bacteroidia</taxon>
        <taxon>Bacteroidales</taxon>
        <taxon>Prevotellaceae</taxon>
        <taxon>Hallella</taxon>
    </lineage>
</organism>
<dbReference type="Pfam" id="PF01712">
    <property type="entry name" value="dNK"/>
    <property type="match status" value="1"/>
</dbReference>
<keyword evidence="2" id="KW-0547">Nucleotide-binding</keyword>
<dbReference type="GO" id="GO:0005524">
    <property type="term" value="F:ATP binding"/>
    <property type="evidence" value="ECO:0007669"/>
    <property type="project" value="UniProtKB-KW"/>
</dbReference>
<sequence length="219" mass="25856">MHIVIAGNIGSGKTTLTNMLVRHYGWEPRLESVLQNPYLEEYYQDMQRWSLNLEVYFLKERFRDLLDIAKADNTIIQDRSIFEGVYIFTANNHDMGNMSDRDFDTYMGLFESMMMVAKQPDLMVYLRSSVPHLVDHIHKRGRDYEQNIQLDYLNNLNVRYEDFINNKYKGRVLTIEADNLDFLHSREDFASVIKRIDAQLAEIQNTDHTLFSTTPFIKP</sequence>
<dbReference type="PANTHER" id="PTHR10513">
    <property type="entry name" value="DEOXYNUCLEOSIDE KINASE"/>
    <property type="match status" value="1"/>
</dbReference>
<dbReference type="PANTHER" id="PTHR10513:SF35">
    <property type="entry name" value="DEOXYADENOSINE KINASE"/>
    <property type="match status" value="1"/>
</dbReference>
<dbReference type="PIRSF" id="PIRSF000705">
    <property type="entry name" value="DNK"/>
    <property type="match status" value="1"/>
</dbReference>
<feature type="domain" description="Deoxynucleoside kinase" evidence="3">
    <location>
        <begin position="3"/>
        <end position="197"/>
    </location>
</feature>
<evidence type="ECO:0000313" key="5">
    <source>
        <dbReference type="Proteomes" id="UP000003160"/>
    </source>
</evidence>
<dbReference type="EC" id="2.7.1.-" evidence="4"/>
<evidence type="ECO:0000256" key="1">
    <source>
        <dbReference type="PIRSR" id="PIRSR000705-1"/>
    </source>
</evidence>
<dbReference type="InterPro" id="IPR050566">
    <property type="entry name" value="Deoxyribonucleoside_kinase"/>
</dbReference>
<dbReference type="EMBL" id="ACKS01000031">
    <property type="protein sequence ID" value="EFA44933.1"/>
    <property type="molecule type" value="Genomic_DNA"/>
</dbReference>
<dbReference type="OrthoDB" id="9776634at2"/>
<dbReference type="InterPro" id="IPR002624">
    <property type="entry name" value="DCK/DGK"/>
</dbReference>
<reference evidence="4 5" key="1">
    <citation type="submission" date="2009-10" db="EMBL/GenBank/DDBJ databases">
        <authorList>
            <person name="Qin X."/>
            <person name="Bachman B."/>
            <person name="Battles P."/>
            <person name="Bell A."/>
            <person name="Bess C."/>
            <person name="Bickham C."/>
            <person name="Chaboub L."/>
            <person name="Chen D."/>
            <person name="Coyle M."/>
            <person name="Deiros D.R."/>
            <person name="Dinh H."/>
            <person name="Forbes L."/>
            <person name="Fowler G."/>
            <person name="Francisco L."/>
            <person name="Fu Q."/>
            <person name="Gubbala S."/>
            <person name="Hale W."/>
            <person name="Han Y."/>
            <person name="Hemphill L."/>
            <person name="Highlander S.K."/>
            <person name="Hirani K."/>
            <person name="Hogues M."/>
            <person name="Jackson L."/>
            <person name="Jakkamsetti A."/>
            <person name="Javaid M."/>
            <person name="Jiang H."/>
            <person name="Korchina V."/>
            <person name="Kovar C."/>
            <person name="Lara F."/>
            <person name="Lee S."/>
            <person name="Mata R."/>
            <person name="Mathew T."/>
            <person name="Moen C."/>
            <person name="Morales K."/>
            <person name="Munidasa M."/>
            <person name="Nazareth L."/>
            <person name="Ngo R."/>
            <person name="Nguyen L."/>
            <person name="Okwuonu G."/>
            <person name="Ongeri F."/>
            <person name="Patil S."/>
            <person name="Petrosino J."/>
            <person name="Pham C."/>
            <person name="Pham P."/>
            <person name="Pu L.-L."/>
            <person name="Puazo M."/>
            <person name="Raj R."/>
            <person name="Reid J."/>
            <person name="Rouhana J."/>
            <person name="Saada N."/>
            <person name="Shang Y."/>
            <person name="Simmons D."/>
            <person name="Thornton R."/>
            <person name="Warren J."/>
            <person name="Weissenberger G."/>
            <person name="Zhang J."/>
            <person name="Zhang L."/>
            <person name="Zhou C."/>
            <person name="Zhu D."/>
            <person name="Muzny D."/>
            <person name="Worley K."/>
            <person name="Gibbs R."/>
        </authorList>
    </citation>
    <scope>NUCLEOTIDE SEQUENCE [LARGE SCALE GENOMIC DNA]</scope>
    <source>
        <strain evidence="4 5">DSM 17361</strain>
    </source>
</reference>
<comment type="caution">
    <text evidence="4">The sequence shown here is derived from an EMBL/GenBank/DDBJ whole genome shotgun (WGS) entry which is preliminary data.</text>
</comment>
<dbReference type="RefSeq" id="WP_007172843.1">
    <property type="nucleotide sequence ID" value="NZ_GG704780.1"/>
</dbReference>
<keyword evidence="5" id="KW-1185">Reference proteome</keyword>
<feature type="binding site" evidence="2">
    <location>
        <begin position="180"/>
        <end position="182"/>
    </location>
    <ligand>
        <name>ATP</name>
        <dbReference type="ChEBI" id="CHEBI:30616"/>
    </ligand>
</feature>
<keyword evidence="2" id="KW-0067">ATP-binding</keyword>
<dbReference type="HOGENOM" id="CLU_030466_2_1_10"/>
<dbReference type="AlphaFoldDB" id="D1PUU4"/>
<dbReference type="GO" id="GO:0005737">
    <property type="term" value="C:cytoplasm"/>
    <property type="evidence" value="ECO:0007669"/>
    <property type="project" value="TreeGrafter"/>
</dbReference>
<keyword evidence="4" id="KW-0418">Kinase</keyword>
<dbReference type="SUPFAM" id="SSF52540">
    <property type="entry name" value="P-loop containing nucleoside triphosphate hydrolases"/>
    <property type="match status" value="1"/>
</dbReference>
<gene>
    <name evidence="4" type="primary">dck2</name>
    <name evidence="4" type="ORF">HMPREF0645_0729</name>
</gene>
<name>D1PUU4_9BACT</name>
<dbReference type="Gene3D" id="3.40.50.300">
    <property type="entry name" value="P-loop containing nucleotide triphosphate hydrolases"/>
    <property type="match status" value="1"/>
</dbReference>